<evidence type="ECO:0000313" key="3">
    <source>
        <dbReference type="Proteomes" id="UP000502498"/>
    </source>
</evidence>
<organism evidence="2 3">
    <name type="scientific">Microbacterium hominis</name>
    <dbReference type="NCBI Taxonomy" id="162426"/>
    <lineage>
        <taxon>Bacteria</taxon>
        <taxon>Bacillati</taxon>
        <taxon>Actinomycetota</taxon>
        <taxon>Actinomycetes</taxon>
        <taxon>Micrococcales</taxon>
        <taxon>Microbacteriaceae</taxon>
        <taxon>Microbacterium</taxon>
    </lineage>
</organism>
<keyword evidence="1" id="KW-0472">Membrane</keyword>
<reference evidence="2 3" key="1">
    <citation type="submission" date="2020-05" db="EMBL/GenBank/DDBJ databases">
        <title>Strain PA2F3 complete genome.</title>
        <authorList>
            <person name="Kim Y.-S."/>
            <person name="Kim S.-J."/>
            <person name="Jung H.-k."/>
            <person name="Kim S.-E."/>
            <person name="Kim K.-H."/>
        </authorList>
    </citation>
    <scope>NUCLEOTIDE SEQUENCE [LARGE SCALE GENOMIC DNA]</scope>
    <source>
        <strain evidence="2 3">PA2F3</strain>
    </source>
</reference>
<feature type="transmembrane region" description="Helical" evidence="1">
    <location>
        <begin position="30"/>
        <end position="52"/>
    </location>
</feature>
<gene>
    <name evidence="2" type="ORF">HQM25_13370</name>
</gene>
<dbReference type="RefSeq" id="WP_172990685.1">
    <property type="nucleotide sequence ID" value="NZ_CP054038.1"/>
</dbReference>
<evidence type="ECO:0000256" key="1">
    <source>
        <dbReference type="SAM" id="Phobius"/>
    </source>
</evidence>
<protein>
    <submittedName>
        <fullName evidence="2">Uncharacterized protein</fullName>
    </submittedName>
</protein>
<dbReference type="EMBL" id="CP054038">
    <property type="protein sequence ID" value="QKJ20250.1"/>
    <property type="molecule type" value="Genomic_DNA"/>
</dbReference>
<dbReference type="Proteomes" id="UP000502498">
    <property type="component" value="Chromosome"/>
</dbReference>
<proteinExistence type="predicted"/>
<accession>A0A7D4PNF4</accession>
<evidence type="ECO:0000313" key="2">
    <source>
        <dbReference type="EMBL" id="QKJ20250.1"/>
    </source>
</evidence>
<name>A0A7D4PNF4_9MICO</name>
<keyword evidence="1" id="KW-0812">Transmembrane</keyword>
<dbReference type="AlphaFoldDB" id="A0A7D4PNF4"/>
<sequence>MGIVAGCFFVLIATTSPEIAEPWMIAVAPFALSVGGCAFGLAILLSAIDWIVSTRVGLRLDRR</sequence>
<keyword evidence="1" id="KW-1133">Transmembrane helix</keyword>